<reference evidence="1" key="1">
    <citation type="submission" date="2015-10" db="EMBL/GenBank/DDBJ databases">
        <authorList>
            <person name="Gilbert D.G."/>
        </authorList>
    </citation>
    <scope>NUCLEOTIDE SEQUENCE</scope>
    <source>
        <strain evidence="1">Phyl III-seqv23</strain>
    </source>
</reference>
<dbReference type="AlphaFoldDB" id="A0A0S4TSP3"/>
<proteinExistence type="predicted"/>
<gene>
    <name evidence="1" type="ORF">RUN39_v1_510011</name>
</gene>
<evidence type="ECO:0000313" key="1">
    <source>
        <dbReference type="EMBL" id="CUV13092.1"/>
    </source>
</evidence>
<name>A0A0S4TSP3_RALSL</name>
<organism evidence="1">
    <name type="scientific">Ralstonia solanacearum</name>
    <name type="common">Pseudomonas solanacearum</name>
    <dbReference type="NCBI Taxonomy" id="305"/>
    <lineage>
        <taxon>Bacteria</taxon>
        <taxon>Pseudomonadati</taxon>
        <taxon>Pseudomonadota</taxon>
        <taxon>Betaproteobacteria</taxon>
        <taxon>Burkholderiales</taxon>
        <taxon>Burkholderiaceae</taxon>
        <taxon>Ralstonia</taxon>
        <taxon>Ralstonia solanacearum species complex</taxon>
    </lineage>
</organism>
<protein>
    <submittedName>
        <fullName evidence="1">Uncharacterized protein</fullName>
    </submittedName>
</protein>
<sequence>MYPWALLLRIYLVLVQSAVREHVDFRGRVIAEDRFLCTNNICYLLKFIDERPRIFP</sequence>
<accession>A0A0S4TSP3</accession>
<dbReference type="EMBL" id="LN899819">
    <property type="protein sequence ID" value="CUV13092.1"/>
    <property type="molecule type" value="Genomic_DNA"/>
</dbReference>